<evidence type="ECO:0000313" key="3">
    <source>
        <dbReference type="Proteomes" id="UP000499080"/>
    </source>
</evidence>
<reference evidence="2 3" key="1">
    <citation type="journal article" date="2019" name="Sci. Rep.">
        <title>Orb-weaving spider Araneus ventricosus genome elucidates the spidroin gene catalogue.</title>
        <authorList>
            <person name="Kono N."/>
            <person name="Nakamura H."/>
            <person name="Ohtoshi R."/>
            <person name="Moran D.A.P."/>
            <person name="Shinohara A."/>
            <person name="Yoshida Y."/>
            <person name="Fujiwara M."/>
            <person name="Mori M."/>
            <person name="Tomita M."/>
            <person name="Arakawa K."/>
        </authorList>
    </citation>
    <scope>NUCLEOTIDE SEQUENCE [LARGE SCALE GENOMIC DNA]</scope>
</reference>
<feature type="region of interest" description="Disordered" evidence="1">
    <location>
        <begin position="1"/>
        <end position="41"/>
    </location>
</feature>
<feature type="compositionally biased region" description="Basic and acidic residues" evidence="1">
    <location>
        <begin position="1"/>
        <end position="12"/>
    </location>
</feature>
<proteinExistence type="predicted"/>
<organism evidence="2 3">
    <name type="scientific">Araneus ventricosus</name>
    <name type="common">Orbweaver spider</name>
    <name type="synonym">Epeira ventricosa</name>
    <dbReference type="NCBI Taxonomy" id="182803"/>
    <lineage>
        <taxon>Eukaryota</taxon>
        <taxon>Metazoa</taxon>
        <taxon>Ecdysozoa</taxon>
        <taxon>Arthropoda</taxon>
        <taxon>Chelicerata</taxon>
        <taxon>Arachnida</taxon>
        <taxon>Araneae</taxon>
        <taxon>Araneomorphae</taxon>
        <taxon>Entelegynae</taxon>
        <taxon>Araneoidea</taxon>
        <taxon>Araneidae</taxon>
        <taxon>Araneus</taxon>
    </lineage>
</organism>
<comment type="caution">
    <text evidence="2">The sequence shown here is derived from an EMBL/GenBank/DDBJ whole genome shotgun (WGS) entry which is preliminary data.</text>
</comment>
<keyword evidence="3" id="KW-1185">Reference proteome</keyword>
<accession>A0A4Y2DXW3</accession>
<name>A0A4Y2DXW3_ARAVE</name>
<evidence type="ECO:0000256" key="1">
    <source>
        <dbReference type="SAM" id="MobiDB-lite"/>
    </source>
</evidence>
<dbReference type="EMBL" id="BGPR01000466">
    <property type="protein sequence ID" value="GBM21732.1"/>
    <property type="molecule type" value="Genomic_DNA"/>
</dbReference>
<protein>
    <submittedName>
        <fullName evidence="2">Uncharacterized protein</fullName>
    </submittedName>
</protein>
<dbReference type="AlphaFoldDB" id="A0A4Y2DXW3"/>
<dbReference type="Proteomes" id="UP000499080">
    <property type="component" value="Unassembled WGS sequence"/>
</dbReference>
<evidence type="ECO:0000313" key="2">
    <source>
        <dbReference type="EMBL" id="GBM21732.1"/>
    </source>
</evidence>
<sequence length="80" mass="9288">MEFSEQKRKELATSRPRISKPSLVDGQQPCKMSDDTRKKDKDGHALVHDLEMVFEELLFVSLLVSTEQFSRKMPLFGNKF</sequence>
<gene>
    <name evidence="2" type="ORF">AVEN_118266_1</name>
</gene>
<feature type="compositionally biased region" description="Basic and acidic residues" evidence="1">
    <location>
        <begin position="32"/>
        <end position="41"/>
    </location>
</feature>